<feature type="signal peptide" evidence="1">
    <location>
        <begin position="1"/>
        <end position="20"/>
    </location>
</feature>
<dbReference type="AlphaFoldDB" id="A0A235CHG6"/>
<comment type="caution">
    <text evidence="2">The sequence shown here is derived from an EMBL/GenBank/DDBJ whole genome shotgun (WGS) entry which is preliminary data.</text>
</comment>
<name>A0A235CHG6_9GAMM</name>
<dbReference type="EMBL" id="NQJF01000008">
    <property type="protein sequence ID" value="OYD23896.1"/>
    <property type="molecule type" value="Genomic_DNA"/>
</dbReference>
<proteinExistence type="predicted"/>
<feature type="chain" id="PRO_5012059489" evidence="1">
    <location>
        <begin position="21"/>
        <end position="110"/>
    </location>
</feature>
<dbReference type="Proteomes" id="UP000295058">
    <property type="component" value="Unassembled WGS sequence"/>
</dbReference>
<evidence type="ECO:0000313" key="4">
    <source>
        <dbReference type="Proteomes" id="UP000243640"/>
    </source>
</evidence>
<keyword evidence="1" id="KW-0732">Signal</keyword>
<reference evidence="3 5" key="2">
    <citation type="submission" date="2019-03" db="EMBL/GenBank/DDBJ databases">
        <title>Genomic Encyclopedia of Archaeal and Bacterial Type Strains, Phase II (KMG-II): from individual species to whole genera.</title>
        <authorList>
            <person name="Goeker M."/>
        </authorList>
    </citation>
    <scope>NUCLEOTIDE SEQUENCE [LARGE SCALE GENOMIC DNA]</scope>
    <source>
        <strain evidence="3 5">DSM 15594</strain>
    </source>
</reference>
<sequence length="110" mass="11835">MKHYVIAGLLTLFILPVAVAATLPEGAIKEGTLSNQQLIQDAMTGVAAEVATRGCGSPEDFIPYVMAMPEGSVGSRHWRELWVVKGCGKEFPVEMNFREAGSGAANWNIK</sequence>
<accession>A0A235CHG6</accession>
<dbReference type="EMBL" id="SODO01000007">
    <property type="protein sequence ID" value="TDW58772.1"/>
    <property type="molecule type" value="Genomic_DNA"/>
</dbReference>
<evidence type="ECO:0000313" key="5">
    <source>
        <dbReference type="Proteomes" id="UP000295058"/>
    </source>
</evidence>
<evidence type="ECO:0000313" key="2">
    <source>
        <dbReference type="EMBL" id="OYD23896.1"/>
    </source>
</evidence>
<evidence type="ECO:0000256" key="1">
    <source>
        <dbReference type="SAM" id="SignalP"/>
    </source>
</evidence>
<dbReference type="OrthoDB" id="5917106at2"/>
<protein>
    <submittedName>
        <fullName evidence="2">Uncharacterized protein</fullName>
    </submittedName>
</protein>
<dbReference type="Proteomes" id="UP000243640">
    <property type="component" value="Unassembled WGS sequence"/>
</dbReference>
<keyword evidence="5" id="KW-1185">Reference proteome</keyword>
<organism evidence="2 4">
    <name type="scientific">Oceanimonas baumannii</name>
    <dbReference type="NCBI Taxonomy" id="129578"/>
    <lineage>
        <taxon>Bacteria</taxon>
        <taxon>Pseudomonadati</taxon>
        <taxon>Pseudomonadota</taxon>
        <taxon>Gammaproteobacteria</taxon>
        <taxon>Aeromonadales</taxon>
        <taxon>Aeromonadaceae</taxon>
        <taxon>Oceanimonas</taxon>
    </lineage>
</organism>
<dbReference type="RefSeq" id="WP_094278456.1">
    <property type="nucleotide sequence ID" value="NZ_NQJF01000008.1"/>
</dbReference>
<gene>
    <name evidence="2" type="ORF">B6S09_10595</name>
    <name evidence="3" type="ORF">LY04_02124</name>
</gene>
<evidence type="ECO:0000313" key="3">
    <source>
        <dbReference type="EMBL" id="TDW58772.1"/>
    </source>
</evidence>
<reference evidence="2 4" key="1">
    <citation type="submission" date="2017-08" db="EMBL/GenBank/DDBJ databases">
        <title>Draft Genome Sequence of the Marine Bacterium Oceanimonas baumannii ATCC 700832.</title>
        <authorList>
            <person name="Mcclelland W.D."/>
            <person name="Brennan M.A."/>
            <person name="Trachtenberg A.M."/>
            <person name="Maclea K.S."/>
        </authorList>
    </citation>
    <scope>NUCLEOTIDE SEQUENCE [LARGE SCALE GENOMIC DNA]</scope>
    <source>
        <strain evidence="2 4">ATCC 700832</strain>
    </source>
</reference>